<protein>
    <recommendedName>
        <fullName evidence="7">HAT C-terminal dimerisation domain-containing protein</fullName>
    </recommendedName>
</protein>
<dbReference type="Proteomes" id="UP000324091">
    <property type="component" value="Chromosome 1"/>
</dbReference>
<dbReference type="SUPFAM" id="SSF140996">
    <property type="entry name" value="Hermes dimerisation domain"/>
    <property type="match status" value="1"/>
</dbReference>
<keyword evidence="5" id="KW-0539">Nucleus</keyword>
<evidence type="ECO:0000256" key="4">
    <source>
        <dbReference type="ARBA" id="ARBA00022833"/>
    </source>
</evidence>
<dbReference type="InterPro" id="IPR052035">
    <property type="entry name" value="ZnF_BED_domain_contain"/>
</dbReference>
<comment type="caution">
    <text evidence="8">The sequence shown here is derived from an EMBL/GenBank/DDBJ whole genome shotgun (WGS) entry which is preliminary data.</text>
</comment>
<dbReference type="EMBL" id="RHFK02000001">
    <property type="protein sequence ID" value="TWW80940.1"/>
    <property type="molecule type" value="Genomic_DNA"/>
</dbReference>
<evidence type="ECO:0000256" key="2">
    <source>
        <dbReference type="ARBA" id="ARBA00022723"/>
    </source>
</evidence>
<evidence type="ECO:0000313" key="8">
    <source>
        <dbReference type="EMBL" id="TWW80940.1"/>
    </source>
</evidence>
<proteinExistence type="predicted"/>
<dbReference type="InterPro" id="IPR008906">
    <property type="entry name" value="HATC_C_dom"/>
</dbReference>
<gene>
    <name evidence="8" type="ORF">D4764_01G0007550</name>
</gene>
<organism evidence="8 9">
    <name type="scientific">Takifugu flavidus</name>
    <name type="common">sansaifugu</name>
    <dbReference type="NCBI Taxonomy" id="433684"/>
    <lineage>
        <taxon>Eukaryota</taxon>
        <taxon>Metazoa</taxon>
        <taxon>Chordata</taxon>
        <taxon>Craniata</taxon>
        <taxon>Vertebrata</taxon>
        <taxon>Euteleostomi</taxon>
        <taxon>Actinopterygii</taxon>
        <taxon>Neopterygii</taxon>
        <taxon>Teleostei</taxon>
        <taxon>Neoteleostei</taxon>
        <taxon>Acanthomorphata</taxon>
        <taxon>Eupercaria</taxon>
        <taxon>Tetraodontiformes</taxon>
        <taxon>Tetradontoidea</taxon>
        <taxon>Tetraodontidae</taxon>
        <taxon>Takifugu</taxon>
    </lineage>
</organism>
<dbReference type="AlphaFoldDB" id="A0A5C6PRP7"/>
<feature type="compositionally biased region" description="Polar residues" evidence="6">
    <location>
        <begin position="362"/>
        <end position="383"/>
    </location>
</feature>
<evidence type="ECO:0000256" key="6">
    <source>
        <dbReference type="SAM" id="MobiDB-lite"/>
    </source>
</evidence>
<dbReference type="PANTHER" id="PTHR46481:SF10">
    <property type="entry name" value="ZINC FINGER BED DOMAIN-CONTAINING PROTEIN 39"/>
    <property type="match status" value="1"/>
</dbReference>
<keyword evidence="2" id="KW-0479">Metal-binding</keyword>
<dbReference type="GO" id="GO:0046983">
    <property type="term" value="F:protein dimerization activity"/>
    <property type="evidence" value="ECO:0007669"/>
    <property type="project" value="InterPro"/>
</dbReference>
<evidence type="ECO:0000256" key="1">
    <source>
        <dbReference type="ARBA" id="ARBA00004123"/>
    </source>
</evidence>
<comment type="subcellular location">
    <subcellularLocation>
        <location evidence="1">Nucleus</location>
    </subcellularLocation>
</comment>
<evidence type="ECO:0000313" key="9">
    <source>
        <dbReference type="Proteomes" id="UP000324091"/>
    </source>
</evidence>
<dbReference type="GO" id="GO:0008270">
    <property type="term" value="F:zinc ion binding"/>
    <property type="evidence" value="ECO:0007669"/>
    <property type="project" value="UniProtKB-KW"/>
</dbReference>
<sequence>MKPRKTLPIWSIPSWIDLISVRIAFGLLSYCFAMEPTRKRSQVWDHFEMVPPNKCEVFALFPTYNNNTSSMMRHYRANMRMKLVVLLRKQELDEALVDFIVKDSQPFTVVSDPGFRALVAKLDPTCTLPSRQTVKAMVERRDVEEKEKAKAALQNVDSVSLTADMWTSINMDAYLAVTCHAIHAGELSTTLVGVRPFPLSHTAENIAGTARELLREWALEEKVRCLVTDAAANILRVQHAVCLAHALNLTVKKAMDATPGLDNMRSKTRRMITYFKSSSTTAKEKLQQIQDPLVYWTTNKALYPNLYHLANQYLATPASSVSCERGQEEDGQTGKEGQLCPGMSPGLGGGGGKRGMMAKLSSMLNNTSHPPTGHPGSTGQLLQ</sequence>
<dbReference type="Pfam" id="PF05699">
    <property type="entry name" value="Dimer_Tnp_hAT"/>
    <property type="match status" value="1"/>
</dbReference>
<dbReference type="Gene3D" id="1.10.10.1070">
    <property type="entry name" value="Zinc finger, BED domain-containing"/>
    <property type="match status" value="1"/>
</dbReference>
<feature type="compositionally biased region" description="Gly residues" evidence="6">
    <location>
        <begin position="345"/>
        <end position="354"/>
    </location>
</feature>
<evidence type="ECO:0000256" key="5">
    <source>
        <dbReference type="ARBA" id="ARBA00023242"/>
    </source>
</evidence>
<evidence type="ECO:0000256" key="3">
    <source>
        <dbReference type="ARBA" id="ARBA00022771"/>
    </source>
</evidence>
<keyword evidence="3" id="KW-0863">Zinc-finger</keyword>
<feature type="region of interest" description="Disordered" evidence="6">
    <location>
        <begin position="324"/>
        <end position="383"/>
    </location>
</feature>
<evidence type="ECO:0000259" key="7">
    <source>
        <dbReference type="Pfam" id="PF05699"/>
    </source>
</evidence>
<feature type="domain" description="HAT C-terminal dimerisation" evidence="7">
    <location>
        <begin position="288"/>
        <end position="325"/>
    </location>
</feature>
<dbReference type="PANTHER" id="PTHR46481">
    <property type="entry name" value="ZINC FINGER BED DOMAIN-CONTAINING PROTEIN 4"/>
    <property type="match status" value="1"/>
</dbReference>
<dbReference type="GO" id="GO:0005634">
    <property type="term" value="C:nucleus"/>
    <property type="evidence" value="ECO:0007669"/>
    <property type="project" value="UniProtKB-SubCell"/>
</dbReference>
<accession>A0A5C6PRP7</accession>
<reference evidence="8 9" key="1">
    <citation type="submission" date="2019-04" db="EMBL/GenBank/DDBJ databases">
        <title>Chromosome genome assembly for Takifugu flavidus.</title>
        <authorList>
            <person name="Xiao S."/>
        </authorList>
    </citation>
    <scope>NUCLEOTIDE SEQUENCE [LARGE SCALE GENOMIC DNA]</scope>
    <source>
        <strain evidence="8">HTHZ2018</strain>
        <tissue evidence="8">Muscle</tissue>
    </source>
</reference>
<keyword evidence="4" id="KW-0862">Zinc</keyword>
<dbReference type="InterPro" id="IPR012337">
    <property type="entry name" value="RNaseH-like_sf"/>
</dbReference>
<name>A0A5C6PRP7_9TELE</name>
<keyword evidence="9" id="KW-1185">Reference proteome</keyword>
<dbReference type="SUPFAM" id="SSF53098">
    <property type="entry name" value="Ribonuclease H-like"/>
    <property type="match status" value="2"/>
</dbReference>